<dbReference type="OrthoDB" id="10040024at2759"/>
<keyword evidence="5 6" id="KW-0472">Membrane</keyword>
<gene>
    <name evidence="8" type="primary">LOC109466030</name>
</gene>
<keyword evidence="4 6" id="KW-1133">Transmembrane helix</keyword>
<dbReference type="PANTHER" id="PTHR23427:SF2">
    <property type="entry name" value="SURFEIT LOCUS PROTEIN 1"/>
    <property type="match status" value="1"/>
</dbReference>
<reference evidence="8" key="1">
    <citation type="submission" date="2025-08" db="UniProtKB">
        <authorList>
            <consortium name="RefSeq"/>
        </authorList>
    </citation>
    <scope>IDENTIFICATION</scope>
    <source>
        <tissue evidence="8">Gonad</tissue>
    </source>
</reference>
<dbReference type="Pfam" id="PF02104">
    <property type="entry name" value="SURF1"/>
    <property type="match status" value="1"/>
</dbReference>
<organism evidence="7 8">
    <name type="scientific">Branchiostoma belcheri</name>
    <name type="common">Amphioxus</name>
    <dbReference type="NCBI Taxonomy" id="7741"/>
    <lineage>
        <taxon>Eukaryota</taxon>
        <taxon>Metazoa</taxon>
        <taxon>Chordata</taxon>
        <taxon>Cephalochordata</taxon>
        <taxon>Leptocardii</taxon>
        <taxon>Amphioxiformes</taxon>
        <taxon>Branchiostomatidae</taxon>
        <taxon>Branchiostoma</taxon>
    </lineage>
</organism>
<evidence type="ECO:0000313" key="7">
    <source>
        <dbReference type="Proteomes" id="UP000515135"/>
    </source>
</evidence>
<evidence type="ECO:0000256" key="5">
    <source>
        <dbReference type="ARBA" id="ARBA00023136"/>
    </source>
</evidence>
<dbReference type="PROSITE" id="PS50895">
    <property type="entry name" value="SURF1"/>
    <property type="match status" value="1"/>
</dbReference>
<dbReference type="GeneID" id="109466030"/>
<evidence type="ECO:0000256" key="2">
    <source>
        <dbReference type="ARBA" id="ARBA00007165"/>
    </source>
</evidence>
<keyword evidence="6" id="KW-0496">Mitochondrion</keyword>
<keyword evidence="7" id="KW-1185">Reference proteome</keyword>
<keyword evidence="3 6" id="KW-0812">Transmembrane</keyword>
<proteinExistence type="inferred from homology"/>
<protein>
    <recommendedName>
        <fullName evidence="6">SURF1-like protein</fullName>
    </recommendedName>
</protein>
<dbReference type="InterPro" id="IPR045214">
    <property type="entry name" value="Surf1/Surf4"/>
</dbReference>
<dbReference type="InterPro" id="IPR002994">
    <property type="entry name" value="Surf1/Shy1"/>
</dbReference>
<evidence type="ECO:0000256" key="1">
    <source>
        <dbReference type="ARBA" id="ARBA00004370"/>
    </source>
</evidence>
<evidence type="ECO:0000256" key="4">
    <source>
        <dbReference type="ARBA" id="ARBA00022989"/>
    </source>
</evidence>
<dbReference type="GO" id="GO:0033617">
    <property type="term" value="P:mitochondrial respiratory chain complex IV assembly"/>
    <property type="evidence" value="ECO:0007669"/>
    <property type="project" value="TreeGrafter"/>
</dbReference>
<accession>A0A6P4Y9Y6</accession>
<dbReference type="GO" id="GO:0005743">
    <property type="term" value="C:mitochondrial inner membrane"/>
    <property type="evidence" value="ECO:0007669"/>
    <property type="project" value="UniProtKB-SubCell"/>
</dbReference>
<keyword evidence="6" id="KW-0999">Mitochondrion inner membrane</keyword>
<feature type="transmembrane region" description="Helical" evidence="6">
    <location>
        <begin position="259"/>
        <end position="278"/>
    </location>
</feature>
<dbReference type="AlphaFoldDB" id="A0A6P4Y9Y6"/>
<name>A0A6P4Y9Y6_BRABE</name>
<comment type="subcellular location">
    <subcellularLocation>
        <location evidence="1">Membrane</location>
    </subcellularLocation>
    <subcellularLocation>
        <location evidence="6">Mitochondrion inner membrane</location>
        <topology evidence="6">Multi-pass membrane protein</topology>
    </subcellularLocation>
</comment>
<evidence type="ECO:0000256" key="3">
    <source>
        <dbReference type="ARBA" id="ARBA00022692"/>
    </source>
</evidence>
<dbReference type="Proteomes" id="UP000515135">
    <property type="component" value="Unplaced"/>
</dbReference>
<dbReference type="PANTHER" id="PTHR23427">
    <property type="entry name" value="SURFEIT LOCUS PROTEIN"/>
    <property type="match status" value="1"/>
</dbReference>
<sequence>MSSFSLSRVTLQCVRKGSQCGLFAARTSNFRPGTRYASQTTSRSSALPPPHAWFLLSIPAAAFGLGTWQVQRRQWKLDLIKDMEARTNRLPVPIPTEQLELQTMEYRPVKVRGSFDHSKEMYLLPRSLNTHDTGGGMGARAQSGAQVVTPFHCADTGRTILVNRGWVSKKHINPATRPDGQVTGEVEVVGLVRLNEKRAPFVPKNDIAHNRWHFRDVEAMAQITEAQPIFIEAVGGSTVPGGPIGGQTRVQLRNEHMQYILTWYSLGILTALGWYWTYFKKVPR</sequence>
<comment type="function">
    <text evidence="6">Probably involved in the biogenesis of the COX complex.</text>
</comment>
<evidence type="ECO:0000313" key="8">
    <source>
        <dbReference type="RefSeq" id="XP_019619119.1"/>
    </source>
</evidence>
<comment type="caution">
    <text evidence="6">Lacks conserved residue(s) required for the propagation of feature annotation.</text>
</comment>
<dbReference type="RefSeq" id="XP_019619119.1">
    <property type="nucleotide sequence ID" value="XM_019763560.1"/>
</dbReference>
<evidence type="ECO:0000256" key="6">
    <source>
        <dbReference type="RuleBase" id="RU363076"/>
    </source>
</evidence>
<dbReference type="CDD" id="cd06662">
    <property type="entry name" value="SURF1"/>
    <property type="match status" value="1"/>
</dbReference>
<dbReference type="KEGG" id="bbel:109466030"/>
<comment type="similarity">
    <text evidence="2 6">Belongs to the SURF1 family.</text>
</comment>